<reference evidence="1" key="1">
    <citation type="submission" date="2022-11" db="EMBL/GenBank/DDBJ databases">
        <title>Marilongibacter aestuarii gen. nov., sp. nov., isolated from tidal flat sediment.</title>
        <authorList>
            <person name="Jiayan W."/>
        </authorList>
    </citation>
    <scope>NUCLEOTIDE SEQUENCE</scope>
    <source>
        <strain evidence="1">Z1-6</strain>
    </source>
</reference>
<accession>A0A9X3J2V1</accession>
<dbReference type="RefSeq" id="WP_343331062.1">
    <property type="nucleotide sequence ID" value="NZ_JAPOHD010000001.1"/>
</dbReference>
<evidence type="ECO:0000313" key="2">
    <source>
        <dbReference type="Proteomes" id="UP001145087"/>
    </source>
</evidence>
<comment type="caution">
    <text evidence="1">The sequence shown here is derived from an EMBL/GenBank/DDBJ whole genome shotgun (WGS) entry which is preliminary data.</text>
</comment>
<sequence length="131" mass="15458">MNNSSRFEFNPRTGILFKYYYGPISVEAIRDSWTVAIKQQLLPENIRGFVLDYREAHFDFHIKEHIAIVEFYRGHPEIFGNKRVAIICENPEDIVYPILFQTHDNGYESMIFSTMEAAIAWVADFEMEWQA</sequence>
<dbReference type="AlphaFoldDB" id="A0A9X3J2V1"/>
<dbReference type="Proteomes" id="UP001145087">
    <property type="component" value="Unassembled WGS sequence"/>
</dbReference>
<evidence type="ECO:0008006" key="3">
    <source>
        <dbReference type="Google" id="ProtNLM"/>
    </source>
</evidence>
<name>A0A9X3J2V1_9BACT</name>
<gene>
    <name evidence="1" type="ORF">OU798_00115</name>
</gene>
<proteinExistence type="predicted"/>
<dbReference type="EMBL" id="JAPOHD010000001">
    <property type="protein sequence ID" value="MCY1718724.1"/>
    <property type="molecule type" value="Genomic_DNA"/>
</dbReference>
<keyword evidence="2" id="KW-1185">Reference proteome</keyword>
<protein>
    <recommendedName>
        <fullName evidence="3">STAS/SEC14 domain-containing protein</fullName>
    </recommendedName>
</protein>
<evidence type="ECO:0000313" key="1">
    <source>
        <dbReference type="EMBL" id="MCY1718724.1"/>
    </source>
</evidence>
<organism evidence="1 2">
    <name type="scientific">Draconibacterium aestuarii</name>
    <dbReference type="NCBI Taxonomy" id="2998507"/>
    <lineage>
        <taxon>Bacteria</taxon>
        <taxon>Pseudomonadati</taxon>
        <taxon>Bacteroidota</taxon>
        <taxon>Bacteroidia</taxon>
        <taxon>Marinilabiliales</taxon>
        <taxon>Prolixibacteraceae</taxon>
        <taxon>Draconibacterium</taxon>
    </lineage>
</organism>